<dbReference type="GO" id="GO:0004497">
    <property type="term" value="F:monooxygenase activity"/>
    <property type="evidence" value="ECO:0007669"/>
    <property type="project" value="UniProtKB-KW"/>
</dbReference>
<sequence>MDSVSLIILAITSFFIRQLYKLYQNYQDARKTGLPVILAPVDPYSFFWQISGNLSVPIVKKLPECLTLWCRVSDLSWSWAHGDRIHRKLGTSFMLASPGRNLLITSDPEVINTVLQNRKAFIKPDIYEPLNFFGRNVDTVNGEEWSRHRKLTAPCFNERVSGFVWDESTRQAQSMLAHWLSSNKGKLNSVHDDTRVVALHVLSAAGFGISHDFHGGARKPAEGYQMSHIESLMTVLNHLIMIIAFPWNLKFLNLLLPEKIRRIGTAVREFRRYMDDMITNERRAMAKEQGMSKPNLISALIRTSDEAKTSGASSSVRLSDDEIKGNIFIFNLAGHDTTANTLAYAFLLLALHPEYQEWVVEEIYEVLGKEEWPEYEKTHPRLKRIMAVMYETLRLYGPVPTIPRGIAPSNTHPSILLTSPSPSQPASTLVIPQTTNITLNIHASHTNSTLFPSPTTFNPKRWIHSSSASPTPQLSLSTETLLPPSQGFAPWSLGPRICPGMKFAQVEFSAVLSTVLRRVRVTASSKGAAPGVELTGPGLEAAKKELEGVIRDSGFMGVTLSMRRGGDAWVQCFER</sequence>
<evidence type="ECO:0000256" key="8">
    <source>
        <dbReference type="RuleBase" id="RU000461"/>
    </source>
</evidence>
<keyword evidence="6 8" id="KW-0503">Monooxygenase</keyword>
<dbReference type="Proteomes" id="UP000800200">
    <property type="component" value="Unassembled WGS sequence"/>
</dbReference>
<dbReference type="InterPro" id="IPR050196">
    <property type="entry name" value="Cytochrome_P450_Monoox"/>
</dbReference>
<evidence type="ECO:0000256" key="5">
    <source>
        <dbReference type="ARBA" id="ARBA00023004"/>
    </source>
</evidence>
<dbReference type="AlphaFoldDB" id="A0A6A6EWP4"/>
<evidence type="ECO:0000256" key="2">
    <source>
        <dbReference type="ARBA" id="ARBA00022617"/>
    </source>
</evidence>
<accession>A0A6A6EWP4</accession>
<evidence type="ECO:0000256" key="7">
    <source>
        <dbReference type="PIRSR" id="PIRSR602401-1"/>
    </source>
</evidence>
<dbReference type="PRINTS" id="PR00385">
    <property type="entry name" value="P450"/>
</dbReference>
<reference evidence="9" key="1">
    <citation type="journal article" date="2020" name="Stud. Mycol.">
        <title>101 Dothideomycetes genomes: a test case for predicting lifestyles and emergence of pathogens.</title>
        <authorList>
            <person name="Haridas S."/>
            <person name="Albert R."/>
            <person name="Binder M."/>
            <person name="Bloem J."/>
            <person name="Labutti K."/>
            <person name="Salamov A."/>
            <person name="Andreopoulos B."/>
            <person name="Baker S."/>
            <person name="Barry K."/>
            <person name="Bills G."/>
            <person name="Bluhm B."/>
            <person name="Cannon C."/>
            <person name="Castanera R."/>
            <person name="Culley D."/>
            <person name="Daum C."/>
            <person name="Ezra D."/>
            <person name="Gonzalez J."/>
            <person name="Henrissat B."/>
            <person name="Kuo A."/>
            <person name="Liang C."/>
            <person name="Lipzen A."/>
            <person name="Lutzoni F."/>
            <person name="Magnuson J."/>
            <person name="Mondo S."/>
            <person name="Nolan M."/>
            <person name="Ohm R."/>
            <person name="Pangilinan J."/>
            <person name="Park H.-J."/>
            <person name="Ramirez L."/>
            <person name="Alfaro M."/>
            <person name="Sun H."/>
            <person name="Tritt A."/>
            <person name="Yoshinaga Y."/>
            <person name="Zwiers L.-H."/>
            <person name="Turgeon B."/>
            <person name="Goodwin S."/>
            <person name="Spatafora J."/>
            <person name="Crous P."/>
            <person name="Grigoriev I."/>
        </authorList>
    </citation>
    <scope>NUCLEOTIDE SEQUENCE</scope>
    <source>
        <strain evidence="9">CBS 207.26</strain>
    </source>
</reference>
<name>A0A6A6EWP4_9PEZI</name>
<feature type="binding site" description="axial binding residue" evidence="7">
    <location>
        <position position="498"/>
    </location>
    <ligand>
        <name>heme</name>
        <dbReference type="ChEBI" id="CHEBI:30413"/>
    </ligand>
    <ligandPart>
        <name>Fe</name>
        <dbReference type="ChEBI" id="CHEBI:18248"/>
    </ligandPart>
</feature>
<dbReference type="Gene3D" id="1.10.630.10">
    <property type="entry name" value="Cytochrome P450"/>
    <property type="match status" value="1"/>
</dbReference>
<evidence type="ECO:0000313" key="9">
    <source>
        <dbReference type="EMBL" id="KAF2195625.1"/>
    </source>
</evidence>
<dbReference type="InterPro" id="IPR017972">
    <property type="entry name" value="Cyt_P450_CS"/>
</dbReference>
<evidence type="ECO:0000256" key="1">
    <source>
        <dbReference type="ARBA" id="ARBA00010617"/>
    </source>
</evidence>
<organism evidence="9 10">
    <name type="scientific">Zopfia rhizophila CBS 207.26</name>
    <dbReference type="NCBI Taxonomy" id="1314779"/>
    <lineage>
        <taxon>Eukaryota</taxon>
        <taxon>Fungi</taxon>
        <taxon>Dikarya</taxon>
        <taxon>Ascomycota</taxon>
        <taxon>Pezizomycotina</taxon>
        <taxon>Dothideomycetes</taxon>
        <taxon>Dothideomycetes incertae sedis</taxon>
        <taxon>Zopfiaceae</taxon>
        <taxon>Zopfia</taxon>
    </lineage>
</organism>
<dbReference type="OrthoDB" id="1470350at2759"/>
<dbReference type="SUPFAM" id="SSF48264">
    <property type="entry name" value="Cytochrome P450"/>
    <property type="match status" value="1"/>
</dbReference>
<dbReference type="InterPro" id="IPR001128">
    <property type="entry name" value="Cyt_P450"/>
</dbReference>
<dbReference type="GO" id="GO:0005506">
    <property type="term" value="F:iron ion binding"/>
    <property type="evidence" value="ECO:0007669"/>
    <property type="project" value="InterPro"/>
</dbReference>
<dbReference type="InterPro" id="IPR036396">
    <property type="entry name" value="Cyt_P450_sf"/>
</dbReference>
<dbReference type="PANTHER" id="PTHR24291">
    <property type="entry name" value="CYTOCHROME P450 FAMILY 4"/>
    <property type="match status" value="1"/>
</dbReference>
<dbReference type="PROSITE" id="PS00086">
    <property type="entry name" value="CYTOCHROME_P450"/>
    <property type="match status" value="1"/>
</dbReference>
<evidence type="ECO:0000256" key="4">
    <source>
        <dbReference type="ARBA" id="ARBA00023002"/>
    </source>
</evidence>
<dbReference type="GO" id="GO:0020037">
    <property type="term" value="F:heme binding"/>
    <property type="evidence" value="ECO:0007669"/>
    <property type="project" value="InterPro"/>
</dbReference>
<protein>
    <submittedName>
        <fullName evidence="9">Cytochrome P450</fullName>
    </submittedName>
</protein>
<keyword evidence="5 7" id="KW-0408">Iron</keyword>
<evidence type="ECO:0000313" key="10">
    <source>
        <dbReference type="Proteomes" id="UP000800200"/>
    </source>
</evidence>
<comment type="cofactor">
    <cofactor evidence="7">
        <name>heme</name>
        <dbReference type="ChEBI" id="CHEBI:30413"/>
    </cofactor>
</comment>
<dbReference type="InterPro" id="IPR002401">
    <property type="entry name" value="Cyt_P450_E_grp-I"/>
</dbReference>
<keyword evidence="4 8" id="KW-0560">Oxidoreductase</keyword>
<dbReference type="EMBL" id="ML994610">
    <property type="protein sequence ID" value="KAF2195625.1"/>
    <property type="molecule type" value="Genomic_DNA"/>
</dbReference>
<keyword evidence="3 7" id="KW-0479">Metal-binding</keyword>
<evidence type="ECO:0000256" key="3">
    <source>
        <dbReference type="ARBA" id="ARBA00022723"/>
    </source>
</evidence>
<dbReference type="Pfam" id="PF00067">
    <property type="entry name" value="p450"/>
    <property type="match status" value="1"/>
</dbReference>
<dbReference type="GO" id="GO:0016705">
    <property type="term" value="F:oxidoreductase activity, acting on paired donors, with incorporation or reduction of molecular oxygen"/>
    <property type="evidence" value="ECO:0007669"/>
    <property type="project" value="InterPro"/>
</dbReference>
<dbReference type="PANTHER" id="PTHR24291:SF50">
    <property type="entry name" value="BIFUNCTIONAL ALBAFLAVENONE MONOOXYGENASE_TERPENE SYNTHASE"/>
    <property type="match status" value="1"/>
</dbReference>
<proteinExistence type="inferred from homology"/>
<keyword evidence="2 7" id="KW-0349">Heme</keyword>
<dbReference type="CDD" id="cd11070">
    <property type="entry name" value="CYP56-like"/>
    <property type="match status" value="1"/>
</dbReference>
<comment type="similarity">
    <text evidence="1 8">Belongs to the cytochrome P450 family.</text>
</comment>
<dbReference type="PRINTS" id="PR00463">
    <property type="entry name" value="EP450I"/>
</dbReference>
<keyword evidence="10" id="KW-1185">Reference proteome</keyword>
<gene>
    <name evidence="9" type="ORF">K469DRAFT_699209</name>
</gene>
<evidence type="ECO:0000256" key="6">
    <source>
        <dbReference type="ARBA" id="ARBA00023033"/>
    </source>
</evidence>